<name>A0A0F9EFE9_9ZZZZ</name>
<reference evidence="1" key="1">
    <citation type="journal article" date="2015" name="Nature">
        <title>Complex archaea that bridge the gap between prokaryotes and eukaryotes.</title>
        <authorList>
            <person name="Spang A."/>
            <person name="Saw J.H."/>
            <person name="Jorgensen S.L."/>
            <person name="Zaremba-Niedzwiedzka K."/>
            <person name="Martijn J."/>
            <person name="Lind A.E."/>
            <person name="van Eijk R."/>
            <person name="Schleper C."/>
            <person name="Guy L."/>
            <person name="Ettema T.J."/>
        </authorList>
    </citation>
    <scope>NUCLEOTIDE SEQUENCE</scope>
</reference>
<comment type="caution">
    <text evidence="1">The sequence shown here is derived from an EMBL/GenBank/DDBJ whole genome shotgun (WGS) entry which is preliminary data.</text>
</comment>
<sequence length="92" mass="10200">MKWLKAVERQGHIMREFNHSIPLMAEEIDRLRASQSNLVEVACKILNCDMDSYCGQLCDANAGLPSEEVPCQSPRLKAALGELRAALKNTGN</sequence>
<protein>
    <submittedName>
        <fullName evidence="1">Uncharacterized protein</fullName>
    </submittedName>
</protein>
<evidence type="ECO:0000313" key="1">
    <source>
        <dbReference type="EMBL" id="KKL72788.1"/>
    </source>
</evidence>
<accession>A0A0F9EFE9</accession>
<gene>
    <name evidence="1" type="ORF">LCGC14_2081380</name>
</gene>
<organism evidence="1">
    <name type="scientific">marine sediment metagenome</name>
    <dbReference type="NCBI Taxonomy" id="412755"/>
    <lineage>
        <taxon>unclassified sequences</taxon>
        <taxon>metagenomes</taxon>
        <taxon>ecological metagenomes</taxon>
    </lineage>
</organism>
<dbReference type="EMBL" id="LAZR01025162">
    <property type="protein sequence ID" value="KKL72788.1"/>
    <property type="molecule type" value="Genomic_DNA"/>
</dbReference>
<dbReference type="AlphaFoldDB" id="A0A0F9EFE9"/>
<proteinExistence type="predicted"/>